<feature type="transmembrane region" description="Helical" evidence="1">
    <location>
        <begin position="86"/>
        <end position="104"/>
    </location>
</feature>
<keyword evidence="1" id="KW-0812">Transmembrane</keyword>
<protein>
    <recommendedName>
        <fullName evidence="2">Bacterial Pleckstrin homology domain-containing protein</fullName>
    </recommendedName>
</protein>
<feature type="domain" description="Bacterial Pleckstrin homology" evidence="2">
    <location>
        <begin position="203"/>
        <end position="287"/>
    </location>
</feature>
<sequence>MILVSIMLVTDLIMVAIVAAVYGGKTKYQSGMILGIHLPKEVISQPEVVELTQKYKRNSRYFYILNLMLGCVVCPLGFWYTSILMIVWSIWFFEFIFGSMKILYSAHRKLYEIKIKNGWGQNPAGLAEASVPDEDYYWRKGWYENPEDPHFWVQDRYSSTNYSLNIGRKGGKIFLAVITIGTLSLFIWMCVMFVRMDFTPVRLKIDAEHVKITSGYTGAEFDKDEIEEIKLIEKLPDEKFVRTNGSADGNQWLGKFRGSKSGACRMYVWLKETPIIEIKTDKYTIFINSKEDGQTEKWYEKLN</sequence>
<keyword evidence="1" id="KW-1133">Transmembrane helix</keyword>
<dbReference type="Proteomes" id="UP000661649">
    <property type="component" value="Unassembled WGS sequence"/>
</dbReference>
<comment type="caution">
    <text evidence="3">The sequence shown here is derived from an EMBL/GenBank/DDBJ whole genome shotgun (WGS) entry which is preliminary data.</text>
</comment>
<feature type="transmembrane region" description="Helical" evidence="1">
    <location>
        <begin position="61"/>
        <end position="80"/>
    </location>
</feature>
<gene>
    <name evidence="3" type="ORF">H8712_03875</name>
</gene>
<evidence type="ECO:0000256" key="1">
    <source>
        <dbReference type="SAM" id="Phobius"/>
    </source>
</evidence>
<keyword evidence="4" id="KW-1185">Reference proteome</keyword>
<evidence type="ECO:0000259" key="2">
    <source>
        <dbReference type="Pfam" id="PF10882"/>
    </source>
</evidence>
<dbReference type="EMBL" id="JACRTP010000001">
    <property type="protein sequence ID" value="MBC8627761.1"/>
    <property type="molecule type" value="Genomic_DNA"/>
</dbReference>
<feature type="transmembrane region" description="Helical" evidence="1">
    <location>
        <begin position="6"/>
        <end position="24"/>
    </location>
</feature>
<dbReference type="Pfam" id="PF10882">
    <property type="entry name" value="bPH_5"/>
    <property type="match status" value="1"/>
</dbReference>
<dbReference type="RefSeq" id="WP_118701059.1">
    <property type="nucleotide sequence ID" value="NZ_JACRTP010000001.1"/>
</dbReference>
<keyword evidence="1" id="KW-0472">Membrane</keyword>
<reference evidence="3 4" key="1">
    <citation type="submission" date="2020-08" db="EMBL/GenBank/DDBJ databases">
        <title>Genome public.</title>
        <authorList>
            <person name="Liu C."/>
            <person name="Sun Q."/>
        </authorList>
    </citation>
    <scope>NUCLEOTIDE SEQUENCE [LARGE SCALE GENOMIC DNA]</scope>
    <source>
        <strain evidence="3 4">3_YM_SP_D4_24.mj</strain>
    </source>
</reference>
<dbReference type="InterPro" id="IPR027783">
    <property type="entry name" value="Bacterial_PH-related"/>
</dbReference>
<proteinExistence type="predicted"/>
<accession>A0ABR7P8M1</accession>
<evidence type="ECO:0000313" key="3">
    <source>
        <dbReference type="EMBL" id="MBC8627761.1"/>
    </source>
</evidence>
<feature type="transmembrane region" description="Helical" evidence="1">
    <location>
        <begin position="173"/>
        <end position="194"/>
    </location>
</feature>
<evidence type="ECO:0000313" key="4">
    <source>
        <dbReference type="Proteomes" id="UP000661649"/>
    </source>
</evidence>
<name>A0ABR7P8M1_9FIRM</name>
<organism evidence="3 4">
    <name type="scientific">Blautia stercoris</name>
    <dbReference type="NCBI Taxonomy" id="871664"/>
    <lineage>
        <taxon>Bacteria</taxon>
        <taxon>Bacillati</taxon>
        <taxon>Bacillota</taxon>
        <taxon>Clostridia</taxon>
        <taxon>Lachnospirales</taxon>
        <taxon>Lachnospiraceae</taxon>
        <taxon>Blautia</taxon>
    </lineage>
</organism>